<dbReference type="InterPro" id="IPR001660">
    <property type="entry name" value="SAM"/>
</dbReference>
<dbReference type="InterPro" id="IPR010599">
    <property type="entry name" value="CNK2/3_dom"/>
</dbReference>
<proteinExistence type="inferred from homology"/>
<feature type="domain" description="CRIC" evidence="7">
    <location>
        <begin position="84"/>
        <end position="178"/>
    </location>
</feature>
<dbReference type="Proteomes" id="UP000261580">
    <property type="component" value="Unassembled WGS sequence"/>
</dbReference>
<dbReference type="Pfam" id="PF00536">
    <property type="entry name" value="SAM_1"/>
    <property type="match status" value="1"/>
</dbReference>
<dbReference type="PANTHER" id="PTHR12844:SF12">
    <property type="entry name" value="CONNECTOR ENHANCER OF KINASE SUPPRESSOR OF RAS 2"/>
    <property type="match status" value="1"/>
</dbReference>
<reference evidence="8" key="2">
    <citation type="submission" date="2025-09" db="UniProtKB">
        <authorList>
            <consortium name="Ensembl"/>
        </authorList>
    </citation>
    <scope>IDENTIFICATION</scope>
</reference>
<dbReference type="Bgee" id="ENSNBRG00000019940">
    <property type="expression patterns" value="Expressed in camera-type eye and 2 other cell types or tissues"/>
</dbReference>
<evidence type="ECO:0000259" key="6">
    <source>
        <dbReference type="PROSITE" id="PS50106"/>
    </source>
</evidence>
<evidence type="ECO:0000256" key="2">
    <source>
        <dbReference type="ARBA" id="ARBA00022553"/>
    </source>
</evidence>
<dbReference type="SMART" id="SM00228">
    <property type="entry name" value="PDZ"/>
    <property type="match status" value="1"/>
</dbReference>
<dbReference type="STRING" id="32507.ENSNBRP00000026060"/>
<dbReference type="SUPFAM" id="SSF47769">
    <property type="entry name" value="SAM/Pointed domain"/>
    <property type="match status" value="1"/>
</dbReference>
<dbReference type="PROSITE" id="PS50106">
    <property type="entry name" value="PDZ"/>
    <property type="match status" value="1"/>
</dbReference>
<dbReference type="CDD" id="cd06748">
    <property type="entry name" value="PDZ_CNK1_2_3-like"/>
    <property type="match status" value="1"/>
</dbReference>
<dbReference type="Ensembl" id="ENSNBRT00000026751.1">
    <property type="protein sequence ID" value="ENSNBRP00000026060.1"/>
    <property type="gene ID" value="ENSNBRG00000019940.1"/>
</dbReference>
<dbReference type="CDD" id="cd09511">
    <property type="entry name" value="SAM_CNK1_2_3-suppressor"/>
    <property type="match status" value="1"/>
</dbReference>
<dbReference type="PANTHER" id="PTHR12844">
    <property type="entry name" value="CONNECTOR ENCHANCER OF KINASE SUPPRESSOR OF RAS"/>
    <property type="match status" value="1"/>
</dbReference>
<dbReference type="CDD" id="cd01260">
    <property type="entry name" value="PH_CNK_mammalian-like"/>
    <property type="match status" value="1"/>
</dbReference>
<sequence>MALVMEPISKWTPKQVLDWMKGLDDCLQQYIKSFEREQMGGEQLLHITHQELEELGVTRIGHQELILEAVDLLCALNYGLETENLRTLSHKLNASAKNLQNFILGRRRGGHYDGRASRRLPNDFLTSVVDLIGAAKNLLAWLDRSPFASVTEYSLLKNNIVQLCLELTTIVQQDCTVYETENKILHVCKTLAGICDHIISLSSDSLVSQSAHLEVVHLTSIMPNEGLGMYIKSTYDGLHVITGTTENSPADQCKKIHPGDEVIQVNHQTVVGWQLKNLVNALREDPCGVILTLKKRPQNTLSSTPALLRNVRWKPLGLQVNTSTTHRRINPVPTSPTSTSPTPGGTLGMSKMDAPSMQDVYILSPVSGLYSTREEMGLMSCDDISRYSVSSQSGSKGSEAVSYYLDQDSGQYFSLLEGDGPPGPDYDRGRNTGVRRRDKTPTHGDLRPVSMPPEYNWMAEAKEPSMGKRGSRGTHTQTPIHAKAQPSYTLFRLIMTGIKILPEIKNRLLTFGFHLLALATSNTDYMLAHTEYLFSLSDLQDSWSFFSPSLGSLTSASRRRISCKDLGHGDCEGWLWKKKDAKGYFTQKWRKYWFILKESCLYWYTNQNDEKAEGFISLPEFRIDRAIECRRKFAFKACHPKIKSFFFATDCLEEMNRWMNRLGLAAIGYTPDDKVPRPDEGEVDGLDKKGFPQTLCVCVCVYN</sequence>
<feature type="domain" description="SAM" evidence="5">
    <location>
        <begin position="11"/>
        <end position="76"/>
    </location>
</feature>
<evidence type="ECO:0000256" key="3">
    <source>
        <dbReference type="SAM" id="MobiDB-lite"/>
    </source>
</evidence>
<name>A0A3Q4HQU8_NEOBR</name>
<accession>A0A3Q4HQU8</accession>
<dbReference type="Pfam" id="PF00595">
    <property type="entry name" value="PDZ"/>
    <property type="match status" value="1"/>
</dbReference>
<evidence type="ECO:0000259" key="4">
    <source>
        <dbReference type="PROSITE" id="PS50003"/>
    </source>
</evidence>
<dbReference type="Gene3D" id="2.30.42.10">
    <property type="match status" value="1"/>
</dbReference>
<dbReference type="InterPro" id="IPR001849">
    <property type="entry name" value="PH_domain"/>
</dbReference>
<evidence type="ECO:0000256" key="1">
    <source>
        <dbReference type="ARBA" id="ARBA00009498"/>
    </source>
</evidence>
<dbReference type="Pfam" id="PF10534">
    <property type="entry name" value="CRIC_ras_sig"/>
    <property type="match status" value="1"/>
</dbReference>
<keyword evidence="9" id="KW-1185">Reference proteome</keyword>
<keyword evidence="2" id="KW-0597">Phosphoprotein</keyword>
<dbReference type="GO" id="GO:0005737">
    <property type="term" value="C:cytoplasm"/>
    <property type="evidence" value="ECO:0007669"/>
    <property type="project" value="InterPro"/>
</dbReference>
<comment type="similarity">
    <text evidence="1">Belongs to the CNKSR family.</text>
</comment>
<dbReference type="InterPro" id="IPR051566">
    <property type="entry name" value="CNKSR"/>
</dbReference>
<dbReference type="InterPro" id="IPR017874">
    <property type="entry name" value="CRIC_domain"/>
</dbReference>
<evidence type="ECO:0000313" key="8">
    <source>
        <dbReference type="Ensembl" id="ENSNBRP00000026060.1"/>
    </source>
</evidence>
<organism evidence="8 9">
    <name type="scientific">Neolamprologus brichardi</name>
    <name type="common">Fairy cichlid</name>
    <name type="synonym">Lamprologus brichardi</name>
    <dbReference type="NCBI Taxonomy" id="32507"/>
    <lineage>
        <taxon>Eukaryota</taxon>
        <taxon>Metazoa</taxon>
        <taxon>Chordata</taxon>
        <taxon>Craniata</taxon>
        <taxon>Vertebrata</taxon>
        <taxon>Euteleostomi</taxon>
        <taxon>Actinopterygii</taxon>
        <taxon>Neopterygii</taxon>
        <taxon>Teleostei</taxon>
        <taxon>Neoteleostei</taxon>
        <taxon>Acanthomorphata</taxon>
        <taxon>Ovalentaria</taxon>
        <taxon>Cichlomorphae</taxon>
        <taxon>Cichliformes</taxon>
        <taxon>Cichlidae</taxon>
        <taxon>African cichlids</taxon>
        <taxon>Pseudocrenilabrinae</taxon>
        <taxon>Lamprologini</taxon>
        <taxon>Neolamprologus</taxon>
    </lineage>
</organism>
<dbReference type="InterPro" id="IPR001478">
    <property type="entry name" value="PDZ"/>
</dbReference>
<feature type="domain" description="PH" evidence="4">
    <location>
        <begin position="568"/>
        <end position="667"/>
    </location>
</feature>
<dbReference type="FunFam" id="1.10.150.50:FF:000019">
    <property type="entry name" value="Connector enhancer of kinase suppressor of Ras 2"/>
    <property type="match status" value="1"/>
</dbReference>
<dbReference type="PROSITE" id="PS50003">
    <property type="entry name" value="PH_DOMAIN"/>
    <property type="match status" value="1"/>
</dbReference>
<dbReference type="InterPro" id="IPR011993">
    <property type="entry name" value="PH-like_dom_sf"/>
</dbReference>
<evidence type="ECO:0000259" key="5">
    <source>
        <dbReference type="PROSITE" id="PS50105"/>
    </source>
</evidence>
<dbReference type="GO" id="GO:0016020">
    <property type="term" value="C:membrane"/>
    <property type="evidence" value="ECO:0007669"/>
    <property type="project" value="InterPro"/>
</dbReference>
<evidence type="ECO:0000313" key="9">
    <source>
        <dbReference type="Proteomes" id="UP000261580"/>
    </source>
</evidence>
<dbReference type="Pfam" id="PF06663">
    <property type="entry name" value="CNK2_3_dom"/>
    <property type="match status" value="1"/>
</dbReference>
<dbReference type="OMA" id="PLVAHTH"/>
<dbReference type="Gene3D" id="2.30.29.30">
    <property type="entry name" value="Pleckstrin-homology domain (PH domain)/Phosphotyrosine-binding domain (PTB)"/>
    <property type="match status" value="1"/>
</dbReference>
<reference evidence="8" key="1">
    <citation type="submission" date="2025-08" db="UniProtKB">
        <authorList>
            <consortium name="Ensembl"/>
        </authorList>
    </citation>
    <scope>IDENTIFICATION</scope>
</reference>
<dbReference type="InterPro" id="IPR013761">
    <property type="entry name" value="SAM/pointed_sf"/>
</dbReference>
<dbReference type="PROSITE" id="PS51290">
    <property type="entry name" value="CRIC"/>
    <property type="match status" value="1"/>
</dbReference>
<dbReference type="AlphaFoldDB" id="A0A3Q4HQU8"/>
<evidence type="ECO:0000259" key="7">
    <source>
        <dbReference type="PROSITE" id="PS51290"/>
    </source>
</evidence>
<dbReference type="InterPro" id="IPR049628">
    <property type="entry name" value="CNK1-3_SAM"/>
</dbReference>
<dbReference type="GO" id="GO:0009966">
    <property type="term" value="P:regulation of signal transduction"/>
    <property type="evidence" value="ECO:0007669"/>
    <property type="project" value="InterPro"/>
</dbReference>
<dbReference type="SUPFAM" id="SSF50729">
    <property type="entry name" value="PH domain-like"/>
    <property type="match status" value="1"/>
</dbReference>
<dbReference type="SMART" id="SM00454">
    <property type="entry name" value="SAM"/>
    <property type="match status" value="1"/>
</dbReference>
<dbReference type="SUPFAM" id="SSF50156">
    <property type="entry name" value="PDZ domain-like"/>
    <property type="match status" value="1"/>
</dbReference>
<dbReference type="Gene3D" id="1.10.150.50">
    <property type="entry name" value="Transcription Factor, Ets-1"/>
    <property type="match status" value="1"/>
</dbReference>
<dbReference type="FunFam" id="2.30.42.10:FF:000060">
    <property type="entry name" value="Connector enhancer of kinase suppressor of Ras 2"/>
    <property type="match status" value="1"/>
</dbReference>
<dbReference type="InterPro" id="IPR036034">
    <property type="entry name" value="PDZ_sf"/>
</dbReference>
<dbReference type="Pfam" id="PF00169">
    <property type="entry name" value="PH"/>
    <property type="match status" value="1"/>
</dbReference>
<dbReference type="PROSITE" id="PS50105">
    <property type="entry name" value="SAM_DOMAIN"/>
    <property type="match status" value="1"/>
</dbReference>
<feature type="region of interest" description="Disordered" evidence="3">
    <location>
        <begin position="416"/>
        <end position="452"/>
    </location>
</feature>
<feature type="domain" description="PDZ" evidence="6">
    <location>
        <begin position="215"/>
        <end position="297"/>
    </location>
</feature>
<dbReference type="SMART" id="SM00233">
    <property type="entry name" value="PH"/>
    <property type="match status" value="1"/>
</dbReference>
<protein>
    <submittedName>
        <fullName evidence="8">Si:ch211-26b3.4</fullName>
    </submittedName>
</protein>
<dbReference type="GeneTree" id="ENSGT00940000164237"/>